<keyword evidence="2" id="KW-0547">Nucleotide-binding</keyword>
<organism evidence="5 6">
    <name type="scientific">Erythrobacter litoralis (strain HTCC2594)</name>
    <dbReference type="NCBI Taxonomy" id="314225"/>
    <lineage>
        <taxon>Bacteria</taxon>
        <taxon>Pseudomonadati</taxon>
        <taxon>Pseudomonadota</taxon>
        <taxon>Alphaproteobacteria</taxon>
        <taxon>Sphingomonadales</taxon>
        <taxon>Erythrobacteraceae</taxon>
        <taxon>Erythrobacter/Porphyrobacter group</taxon>
        <taxon>Erythrobacter</taxon>
    </lineage>
</organism>
<accession>Q2NCI2</accession>
<dbReference type="InterPro" id="IPR010918">
    <property type="entry name" value="PurM-like_C_dom"/>
</dbReference>
<dbReference type="InterPro" id="IPR036921">
    <property type="entry name" value="PurM-like_N_sf"/>
</dbReference>
<feature type="binding site" evidence="2">
    <location>
        <position position="113"/>
    </location>
    <ligand>
        <name>Mg(2+)</name>
        <dbReference type="ChEBI" id="CHEBI:18420"/>
        <label>1</label>
    </ligand>
</feature>
<feature type="binding site" evidence="2">
    <location>
        <position position="70"/>
    </location>
    <ligand>
        <name>Mg(2+)</name>
        <dbReference type="ChEBI" id="CHEBI:18420"/>
        <label>3</label>
    </ligand>
</feature>
<feature type="binding site" evidence="2">
    <location>
        <position position="40"/>
    </location>
    <ligand>
        <name>Mg(2+)</name>
        <dbReference type="ChEBI" id="CHEBI:18420"/>
        <label>4</label>
    </ligand>
</feature>
<feature type="binding site" evidence="2">
    <location>
        <position position="49"/>
    </location>
    <ligand>
        <name>substrate</name>
    </ligand>
</feature>
<comment type="catalytic activity">
    <reaction evidence="2">
        <text>thiamine phosphate + ATP = thiamine diphosphate + ADP</text>
        <dbReference type="Rhea" id="RHEA:15913"/>
        <dbReference type="ChEBI" id="CHEBI:30616"/>
        <dbReference type="ChEBI" id="CHEBI:37575"/>
        <dbReference type="ChEBI" id="CHEBI:58937"/>
        <dbReference type="ChEBI" id="CHEBI:456216"/>
        <dbReference type="EC" id="2.7.4.16"/>
    </reaction>
</comment>
<keyword evidence="2" id="KW-0479">Metal-binding</keyword>
<dbReference type="NCBIfam" id="TIGR01379">
    <property type="entry name" value="thiL"/>
    <property type="match status" value="1"/>
</dbReference>
<feature type="binding site" evidence="2">
    <location>
        <position position="42"/>
    </location>
    <ligand>
        <name>Mg(2+)</name>
        <dbReference type="ChEBI" id="CHEBI:18420"/>
        <label>1</label>
    </ligand>
</feature>
<keyword evidence="2 5" id="KW-0418">Kinase</keyword>
<comment type="similarity">
    <text evidence="2">Belongs to the thiamine-monophosphate kinase family.</text>
</comment>
<comment type="caution">
    <text evidence="2">Lacks conserved residue(s) required for the propagation of feature annotation.</text>
</comment>
<gene>
    <name evidence="2" type="primary">thiL</name>
    <name evidence="5" type="ordered locus">ELI_02585</name>
</gene>
<dbReference type="OrthoDB" id="9802811at2"/>
<feature type="binding site" evidence="2">
    <location>
        <position position="26"/>
    </location>
    <ligand>
        <name>Mg(2+)</name>
        <dbReference type="ChEBI" id="CHEBI:18420"/>
        <label>4</label>
    </ligand>
</feature>
<feature type="binding site" evidence="2">
    <location>
        <position position="242"/>
    </location>
    <ligand>
        <name>substrate</name>
    </ligand>
</feature>
<evidence type="ECO:0000313" key="6">
    <source>
        <dbReference type="Proteomes" id="UP000008808"/>
    </source>
</evidence>
<feature type="binding site" evidence="2">
    <location>
        <position position="26"/>
    </location>
    <ligand>
        <name>Mg(2+)</name>
        <dbReference type="ChEBI" id="CHEBI:18420"/>
        <label>3</label>
    </ligand>
</feature>
<dbReference type="STRING" id="314225.ELI_02585"/>
<dbReference type="GO" id="GO:0000287">
    <property type="term" value="F:magnesium ion binding"/>
    <property type="evidence" value="ECO:0007669"/>
    <property type="project" value="UniProtKB-UniRule"/>
</dbReference>
<keyword evidence="6" id="KW-1185">Reference proteome</keyword>
<dbReference type="EMBL" id="CP000157">
    <property type="protein sequence ID" value="ABC62609.1"/>
    <property type="molecule type" value="Genomic_DNA"/>
</dbReference>
<dbReference type="PANTHER" id="PTHR30270:SF0">
    <property type="entry name" value="THIAMINE-MONOPHOSPHATE KINASE"/>
    <property type="match status" value="1"/>
</dbReference>
<feature type="binding site" evidence="2">
    <location>
        <position position="70"/>
    </location>
    <ligand>
        <name>Mg(2+)</name>
        <dbReference type="ChEBI" id="CHEBI:18420"/>
        <label>2</label>
    </ligand>
</feature>
<keyword evidence="2" id="KW-0067">ATP-binding</keyword>
<dbReference type="SUPFAM" id="SSF56042">
    <property type="entry name" value="PurM C-terminal domain-like"/>
    <property type="match status" value="1"/>
</dbReference>
<feature type="binding site" evidence="2">
    <location>
        <begin position="112"/>
        <end position="113"/>
    </location>
    <ligand>
        <name>ATP</name>
        <dbReference type="ChEBI" id="CHEBI:30616"/>
    </ligand>
</feature>
<dbReference type="CDD" id="cd02194">
    <property type="entry name" value="ThiL"/>
    <property type="match status" value="1"/>
</dbReference>
<comment type="function">
    <text evidence="2">Catalyzes the ATP-dependent phosphorylation of thiamine-monophosphate (TMP) to form thiamine-pyrophosphate (TPP), the active form of vitamin B1.</text>
</comment>
<dbReference type="RefSeq" id="WP_011413485.1">
    <property type="nucleotide sequence ID" value="NC_007722.1"/>
</dbReference>
<dbReference type="GO" id="GO:0005524">
    <property type="term" value="F:ATP binding"/>
    <property type="evidence" value="ECO:0007669"/>
    <property type="project" value="UniProtKB-UniRule"/>
</dbReference>
<dbReference type="EC" id="2.7.4.16" evidence="2"/>
<reference evidence="6" key="1">
    <citation type="journal article" date="2009" name="J. Bacteriol.">
        <title>Complete genome sequence of Erythrobacter litoralis HTCC2594.</title>
        <authorList>
            <person name="Oh H.M."/>
            <person name="Giovannoni S.J."/>
            <person name="Ferriera S."/>
            <person name="Johnson J."/>
            <person name="Cho J.C."/>
        </authorList>
    </citation>
    <scope>NUCLEOTIDE SEQUENCE [LARGE SCALE GENOMIC DNA]</scope>
    <source>
        <strain evidence="6">HTCC2594</strain>
    </source>
</reference>
<evidence type="ECO:0000259" key="3">
    <source>
        <dbReference type="Pfam" id="PF00586"/>
    </source>
</evidence>
<evidence type="ECO:0000256" key="2">
    <source>
        <dbReference type="HAMAP-Rule" id="MF_02128"/>
    </source>
</evidence>
<keyword evidence="2" id="KW-0460">Magnesium</keyword>
<feature type="domain" description="PurM-like N-terminal" evidence="3">
    <location>
        <begin position="25"/>
        <end position="130"/>
    </location>
</feature>
<proteinExistence type="inferred from homology"/>
<keyword evidence="2" id="KW-0808">Transferase</keyword>
<dbReference type="GO" id="GO:0009228">
    <property type="term" value="P:thiamine biosynthetic process"/>
    <property type="evidence" value="ECO:0007669"/>
    <property type="project" value="UniProtKB-KW"/>
</dbReference>
<dbReference type="Proteomes" id="UP000008808">
    <property type="component" value="Chromosome"/>
</dbReference>
<dbReference type="Gene3D" id="3.90.650.10">
    <property type="entry name" value="PurM-like C-terminal domain"/>
    <property type="match status" value="1"/>
</dbReference>
<dbReference type="GO" id="GO:0009030">
    <property type="term" value="F:thiamine-phosphate kinase activity"/>
    <property type="evidence" value="ECO:0007669"/>
    <property type="project" value="UniProtKB-UniRule"/>
</dbReference>
<dbReference type="InterPro" id="IPR016188">
    <property type="entry name" value="PurM-like_N"/>
</dbReference>
<dbReference type="HAMAP" id="MF_02128">
    <property type="entry name" value="TMP_kinase"/>
    <property type="match status" value="1"/>
</dbReference>
<dbReference type="GO" id="GO:0009229">
    <property type="term" value="P:thiamine diphosphate biosynthetic process"/>
    <property type="evidence" value="ECO:0007669"/>
    <property type="project" value="UniProtKB-UniRule"/>
</dbReference>
<comment type="miscellaneous">
    <text evidence="2">Reaction mechanism of ThiL seems to utilize a direct, inline transfer of the gamma-phosphate of ATP to TMP rather than a phosphorylated enzyme intermediate.</text>
</comment>
<dbReference type="InterPro" id="IPR036676">
    <property type="entry name" value="PurM-like_C_sf"/>
</dbReference>
<dbReference type="eggNOG" id="COG0611">
    <property type="taxonomic scope" value="Bacteria"/>
</dbReference>
<dbReference type="KEGG" id="eli:ELI_02585"/>
<dbReference type="PIRSF" id="PIRSF005303">
    <property type="entry name" value="Thiam_monoph_kin"/>
    <property type="match status" value="1"/>
</dbReference>
<feature type="binding site" evidence="2">
    <location>
        <position position="140"/>
    </location>
    <ligand>
        <name>ATP</name>
        <dbReference type="ChEBI" id="CHEBI:30616"/>
    </ligand>
</feature>
<feature type="binding site" evidence="2">
    <location>
        <position position="70"/>
    </location>
    <ligand>
        <name>Mg(2+)</name>
        <dbReference type="ChEBI" id="CHEBI:18420"/>
        <label>4</label>
    </ligand>
</feature>
<sequence length="290" mass="30455">MTNEFDFIARLRALATDPAARGLNDDAAVLEIGGQLLVVTHDMMIEGVHWLQGQDMADVAWKLVAVNLSDLAAKGARPIGIIVGQTIPDEEERFLSGLRDALRAFNVPLLGGDTVSAGQGRTALGLTALGSSVSGIVPGRDGAQPGDLLYITGPVGAAMMGFEALQAGTEDNSLAFRRPMPLLAEGAALAPHVSAMMDVSDGLLLDAWRLATTSGVTLAIDTAEVPLGAPEERRDDALRWGDDYQLLFTASPTAELPARAIPIGTVEEGEPPLLVDGIAIFEPEGLGYRH</sequence>
<evidence type="ECO:0000256" key="1">
    <source>
        <dbReference type="ARBA" id="ARBA00022977"/>
    </source>
</evidence>
<comment type="pathway">
    <text evidence="2">Cofactor biosynthesis; thiamine diphosphate biosynthesis; thiamine diphosphate from thiamine phosphate: step 1/1.</text>
</comment>
<dbReference type="InterPro" id="IPR006283">
    <property type="entry name" value="ThiL-like"/>
</dbReference>
<dbReference type="AlphaFoldDB" id="Q2NCI2"/>
<dbReference type="SUPFAM" id="SSF55326">
    <property type="entry name" value="PurM N-terminal domain-like"/>
    <property type="match status" value="1"/>
</dbReference>
<dbReference type="UniPathway" id="UPA00060">
    <property type="reaction ID" value="UER00142"/>
</dbReference>
<name>Q2NCI2_ERYLH</name>
<dbReference type="HOGENOM" id="CLU_046964_3_0_5"/>
<feature type="binding site" evidence="2">
    <location>
        <position position="42"/>
    </location>
    <ligand>
        <name>Mg(2+)</name>
        <dbReference type="ChEBI" id="CHEBI:18420"/>
        <label>2</label>
    </ligand>
</feature>
<keyword evidence="1 2" id="KW-0784">Thiamine biosynthesis</keyword>
<dbReference type="Gene3D" id="3.30.1330.10">
    <property type="entry name" value="PurM-like, N-terminal domain"/>
    <property type="match status" value="1"/>
</dbReference>
<evidence type="ECO:0000259" key="4">
    <source>
        <dbReference type="Pfam" id="PF02769"/>
    </source>
</evidence>
<dbReference type="Pfam" id="PF02769">
    <property type="entry name" value="AIRS_C"/>
    <property type="match status" value="1"/>
</dbReference>
<protein>
    <recommendedName>
        <fullName evidence="2">Thiamine-monophosphate kinase</fullName>
        <shortName evidence="2">TMP kinase</shortName>
        <shortName evidence="2">Thiamine-phosphate kinase</shortName>
        <ecNumber evidence="2">2.7.4.16</ecNumber>
    </recommendedName>
</protein>
<feature type="binding site" evidence="2">
    <location>
        <position position="201"/>
    </location>
    <ligand>
        <name>Mg(2+)</name>
        <dbReference type="ChEBI" id="CHEBI:18420"/>
        <label>5</label>
    </ligand>
</feature>
<feature type="binding site" evidence="2">
    <location>
        <position position="198"/>
    </location>
    <ligand>
        <name>Mg(2+)</name>
        <dbReference type="ChEBI" id="CHEBI:18420"/>
        <label>3</label>
    </ligand>
</feature>
<dbReference type="PANTHER" id="PTHR30270">
    <property type="entry name" value="THIAMINE-MONOPHOSPHATE KINASE"/>
    <property type="match status" value="1"/>
</dbReference>
<feature type="binding site" evidence="2">
    <location>
        <position position="200"/>
    </location>
    <ligand>
        <name>ATP</name>
        <dbReference type="ChEBI" id="CHEBI:30616"/>
    </ligand>
</feature>
<evidence type="ECO:0000313" key="5">
    <source>
        <dbReference type="EMBL" id="ABC62609.1"/>
    </source>
</evidence>
<dbReference type="Pfam" id="PF00586">
    <property type="entry name" value="AIRS"/>
    <property type="match status" value="1"/>
</dbReference>
<feature type="domain" description="PurM-like C-terminal" evidence="4">
    <location>
        <begin position="144"/>
        <end position="253"/>
    </location>
</feature>